<feature type="region of interest" description="Disordered" evidence="1">
    <location>
        <begin position="650"/>
        <end position="694"/>
    </location>
</feature>
<evidence type="ECO:0000313" key="2">
    <source>
        <dbReference type="EMBL" id="QPT09274.1"/>
    </source>
</evidence>
<dbReference type="AlphaFoldDB" id="A0A7T3AAT0"/>
<dbReference type="CDD" id="cd01029">
    <property type="entry name" value="TOPRIM_primases"/>
    <property type="match status" value="1"/>
</dbReference>
<dbReference type="SUPFAM" id="SSF52540">
    <property type="entry name" value="P-loop containing nucleoside triphosphate hydrolases"/>
    <property type="match status" value="1"/>
</dbReference>
<evidence type="ECO:0000256" key="1">
    <source>
        <dbReference type="SAM" id="MobiDB-lite"/>
    </source>
</evidence>
<gene>
    <name evidence="2" type="ORF">I6G38_02915</name>
</gene>
<dbReference type="RefSeq" id="WP_197939159.1">
    <property type="nucleotide sequence ID" value="NZ_CP065713.1"/>
</dbReference>
<feature type="region of interest" description="Disordered" evidence="1">
    <location>
        <begin position="1"/>
        <end position="35"/>
    </location>
</feature>
<dbReference type="Gene3D" id="3.40.1360.10">
    <property type="match status" value="1"/>
</dbReference>
<dbReference type="Pfam" id="PF13481">
    <property type="entry name" value="AAA_25"/>
    <property type="match status" value="1"/>
</dbReference>
<name>A0A7T3AAT0_SPHPI</name>
<dbReference type="Gene3D" id="3.40.50.300">
    <property type="entry name" value="P-loop containing nucleotide triphosphate hydrolases"/>
    <property type="match status" value="1"/>
</dbReference>
<proteinExistence type="predicted"/>
<dbReference type="InterPro" id="IPR027417">
    <property type="entry name" value="P-loop_NTPase"/>
</dbReference>
<organism evidence="2 3">
    <name type="scientific">Sphingomonas paucimobilis</name>
    <name type="common">Pseudomonas paucimobilis</name>
    <dbReference type="NCBI Taxonomy" id="13689"/>
    <lineage>
        <taxon>Bacteria</taxon>
        <taxon>Pseudomonadati</taxon>
        <taxon>Pseudomonadota</taxon>
        <taxon>Alphaproteobacteria</taxon>
        <taxon>Sphingomonadales</taxon>
        <taxon>Sphingomonadaceae</taxon>
        <taxon>Sphingomonas</taxon>
    </lineage>
</organism>
<accession>A0A7T3AAT0</accession>
<dbReference type="Proteomes" id="UP000594836">
    <property type="component" value="Chromosome"/>
</dbReference>
<sequence length="694" mass="75665">MTPAEAITRHFGGDWNGSWGAIPTPGHSPKDRGTTVKDADTFDDVVFHCHNGNLDWKALKDDCRKAGLIPERPRPDRPAQWQHTGRYEYTDADGVTVYQTVRIEKPGERKKFIAQQPNGQGGWINNLQGVERILYRLPDVLAGREADEIVYLVEGERKADKLADWGLTGTAIAFGAQGWNKGARNYTSALAGRTVVILPDNDEPGRAFAETVRQALVHVGCRVAIVTLPGLPEKGDIIDWRGSADDLRDLTDAALSDRAPTETAAKPAPDLLPLIDPGAWHGMVAPIRQWALQDWIPARQATYLTGAGSAGKSLLAQQMATCIAIGRPFLGIETRQSVAIYLTCEDDADELHRRQAAICTMLGIDLRDLSGKLHLVSLAGAISNELAVFDPQGRMGTTKAWETLRATVAHTAAGFVALDNVAHLFAGNENIRNQVAAFCGLLNRLAVDGDASVLFIGHPNKAGDAYSGSTAWENQVRSRIFLDRPQDAEGDVIDPDARQMSRAKANYARNGETVGFRWHQWAFVQEADLPTGVHAEIAAVAQGNAENERFLKCLAKATEEKRAVSPNKTASSYAPRVFAAMPTAGGLTEKALTAAMERLLHLGVIRNGERIYQRDNRQWVTGIAQVSEVAPTLAPTPAQTLARECTKADSLGEEKVHQPARTHPPIYKYIGDKDSGWSPEAPFDYSDYDEGMPL</sequence>
<evidence type="ECO:0000313" key="3">
    <source>
        <dbReference type="Proteomes" id="UP000594836"/>
    </source>
</evidence>
<reference evidence="2 3" key="1">
    <citation type="submission" date="2020-12" db="EMBL/GenBank/DDBJ databases">
        <title>FDA dAtabase for Regulatory Grade micrObial Sequences (FDA-ARGOS): Supporting development and validation of Infectious Disease Dx tests.</title>
        <authorList>
            <person name="Sproer C."/>
            <person name="Gronow S."/>
            <person name="Severitt S."/>
            <person name="Schroder I."/>
            <person name="Tallon L."/>
            <person name="Sadzewicz L."/>
            <person name="Zhao X."/>
            <person name="Boylan J."/>
            <person name="Ott S."/>
            <person name="Bowen H."/>
            <person name="Vavikolanu K."/>
            <person name="Mehta A."/>
            <person name="Aluvathingal J."/>
            <person name="Nadendla S."/>
            <person name="Lowell S."/>
            <person name="Myers T."/>
            <person name="Yan Y."/>
            <person name="Sichtig H."/>
        </authorList>
    </citation>
    <scope>NUCLEOTIDE SEQUENCE [LARGE SCALE GENOMIC DNA]</scope>
    <source>
        <strain evidence="2 3">FDAARGOS_881</strain>
    </source>
</reference>
<dbReference type="EMBL" id="CP065713">
    <property type="protein sequence ID" value="QPT09274.1"/>
    <property type="molecule type" value="Genomic_DNA"/>
</dbReference>
<protein>
    <submittedName>
        <fullName evidence="2">AAA family ATPase</fullName>
    </submittedName>
</protein>
<dbReference type="InterPro" id="IPR034154">
    <property type="entry name" value="TOPRIM_DnaG/twinkle"/>
</dbReference>